<evidence type="ECO:0000313" key="1">
    <source>
        <dbReference type="EMBL" id="MQL79554.1"/>
    </source>
</evidence>
<gene>
    <name evidence="1" type="ORF">Taro_011988</name>
</gene>
<organism evidence="1 2">
    <name type="scientific">Colocasia esculenta</name>
    <name type="common">Wild taro</name>
    <name type="synonym">Arum esculentum</name>
    <dbReference type="NCBI Taxonomy" id="4460"/>
    <lineage>
        <taxon>Eukaryota</taxon>
        <taxon>Viridiplantae</taxon>
        <taxon>Streptophyta</taxon>
        <taxon>Embryophyta</taxon>
        <taxon>Tracheophyta</taxon>
        <taxon>Spermatophyta</taxon>
        <taxon>Magnoliopsida</taxon>
        <taxon>Liliopsida</taxon>
        <taxon>Araceae</taxon>
        <taxon>Aroideae</taxon>
        <taxon>Colocasieae</taxon>
        <taxon>Colocasia</taxon>
    </lineage>
</organism>
<dbReference type="AlphaFoldDB" id="A0A843UCF9"/>
<evidence type="ECO:0000313" key="2">
    <source>
        <dbReference type="Proteomes" id="UP000652761"/>
    </source>
</evidence>
<dbReference type="EMBL" id="NMUH01000462">
    <property type="protein sequence ID" value="MQL79554.1"/>
    <property type="molecule type" value="Genomic_DNA"/>
</dbReference>
<dbReference type="Proteomes" id="UP000652761">
    <property type="component" value="Unassembled WGS sequence"/>
</dbReference>
<name>A0A843UCF9_COLES</name>
<dbReference type="OrthoDB" id="76215at2759"/>
<proteinExistence type="predicted"/>
<comment type="caution">
    <text evidence="1">The sequence shown here is derived from an EMBL/GenBank/DDBJ whole genome shotgun (WGS) entry which is preliminary data.</text>
</comment>
<sequence length="285" mass="32432">MTPPAKSLPSLPGPTTSRCHRLGFLRRKDPPSLPSCFLPLFQKRPSQKVSFRHPRRLPPAILGKATHPAFLPSLSIHRTPVSPVTSIPCGKLSTIVVRTCSLLPVTSIPCQKLSLFPSFLSKVLAYLSNRAKNSPPALAVLFVARFFTLSYTPTKLFEVINLWFGFPSFPIMFNSTVNVIKDRDSLKYCWRNIKKIYHIYEQLRTHSSWGWDDERNLPVAPDEESMQEAIAEGSEITVNVAIAWGYEISWRHLEGQRAIMHEKIEGKINLSYRLYTTLLVMKKEK</sequence>
<accession>A0A843UCF9</accession>
<protein>
    <submittedName>
        <fullName evidence="1">Uncharacterized protein</fullName>
    </submittedName>
</protein>
<keyword evidence="2" id="KW-1185">Reference proteome</keyword>
<reference evidence="1" key="1">
    <citation type="submission" date="2017-07" db="EMBL/GenBank/DDBJ databases">
        <title>Taro Niue Genome Assembly and Annotation.</title>
        <authorList>
            <person name="Atibalentja N."/>
            <person name="Keating K."/>
            <person name="Fields C.J."/>
        </authorList>
    </citation>
    <scope>NUCLEOTIDE SEQUENCE</scope>
    <source>
        <strain evidence="1">Niue_2</strain>
        <tissue evidence="1">Leaf</tissue>
    </source>
</reference>